<dbReference type="PANTHER" id="PTHR22726">
    <property type="entry name" value="METALLOENDOPEPTIDASE OMA1"/>
    <property type="match status" value="1"/>
</dbReference>
<evidence type="ECO:0000313" key="10">
    <source>
        <dbReference type="Proteomes" id="UP001241110"/>
    </source>
</evidence>
<keyword evidence="2" id="KW-0479">Metal-binding</keyword>
<evidence type="ECO:0000259" key="8">
    <source>
        <dbReference type="Pfam" id="PF01435"/>
    </source>
</evidence>
<keyword evidence="3 6" id="KW-0378">Hydrolase</keyword>
<name>A0AAE3QLN9_9BACT</name>
<keyword evidence="1 6" id="KW-0645">Protease</keyword>
<evidence type="ECO:0000256" key="4">
    <source>
        <dbReference type="ARBA" id="ARBA00022833"/>
    </source>
</evidence>
<evidence type="ECO:0000256" key="1">
    <source>
        <dbReference type="ARBA" id="ARBA00022670"/>
    </source>
</evidence>
<dbReference type="AlphaFoldDB" id="A0AAE3QLN9"/>
<keyword evidence="4 6" id="KW-0862">Zinc</keyword>
<dbReference type="PANTHER" id="PTHR22726:SF1">
    <property type="entry name" value="METALLOENDOPEPTIDASE OMA1, MITOCHONDRIAL"/>
    <property type="match status" value="1"/>
</dbReference>
<proteinExistence type="inferred from homology"/>
<sequence>MFRSGKVRIFLALGIALFSLISYYMKRQDNPVTGETQHVDMTVDQEIALGLQSAPEMIQQYGGEYRNQQDQDRVERIGQKLVASSLPENQPYKFDFHLLADPQTINAFALPGGQIFITYALYSKLQSDDQLAGVLGHEIGHVVERHSAQQIAQQQLTQGLTGAAVIASYDPDNPTGSIGKAAMAALIANLVNMKYGRGDELESDRNGVFYMAKSGYNPEGMIGVMEILASAGGGRQPEFFSTHPNPENRVTHIREAIEELNQKAVMP</sequence>
<feature type="domain" description="Peptidase M48" evidence="8">
    <location>
        <begin position="69"/>
        <end position="256"/>
    </location>
</feature>
<dbReference type="Proteomes" id="UP001241110">
    <property type="component" value="Unassembled WGS sequence"/>
</dbReference>
<protein>
    <submittedName>
        <fullName evidence="9">M48 family metalloprotease</fullName>
        <ecNumber evidence="9">3.4.24.-</ecNumber>
    </submittedName>
</protein>
<gene>
    <name evidence="9" type="ORF">QNI16_01895</name>
</gene>
<dbReference type="GO" id="GO:0051603">
    <property type="term" value="P:proteolysis involved in protein catabolic process"/>
    <property type="evidence" value="ECO:0007669"/>
    <property type="project" value="TreeGrafter"/>
</dbReference>
<comment type="caution">
    <text evidence="9">The sequence shown here is derived from an EMBL/GenBank/DDBJ whole genome shotgun (WGS) entry which is preliminary data.</text>
</comment>
<dbReference type="Gene3D" id="3.30.2010.10">
    <property type="entry name" value="Metalloproteases ('zincins'), catalytic domain"/>
    <property type="match status" value="1"/>
</dbReference>
<evidence type="ECO:0000256" key="6">
    <source>
        <dbReference type="RuleBase" id="RU003983"/>
    </source>
</evidence>
<comment type="similarity">
    <text evidence="6">Belongs to the peptidase M48 family.</text>
</comment>
<dbReference type="EMBL" id="JASJOS010000001">
    <property type="protein sequence ID" value="MDJ1479216.1"/>
    <property type="molecule type" value="Genomic_DNA"/>
</dbReference>
<evidence type="ECO:0000256" key="7">
    <source>
        <dbReference type="SAM" id="Phobius"/>
    </source>
</evidence>
<keyword evidence="7" id="KW-1133">Transmembrane helix</keyword>
<evidence type="ECO:0000313" key="9">
    <source>
        <dbReference type="EMBL" id="MDJ1479216.1"/>
    </source>
</evidence>
<comment type="cofactor">
    <cofactor evidence="6">
        <name>Zn(2+)</name>
        <dbReference type="ChEBI" id="CHEBI:29105"/>
    </cofactor>
    <text evidence="6">Binds 1 zinc ion per subunit.</text>
</comment>
<dbReference type="GO" id="GO:0004222">
    <property type="term" value="F:metalloendopeptidase activity"/>
    <property type="evidence" value="ECO:0007669"/>
    <property type="project" value="InterPro"/>
</dbReference>
<dbReference type="GO" id="GO:0016020">
    <property type="term" value="C:membrane"/>
    <property type="evidence" value="ECO:0007669"/>
    <property type="project" value="TreeGrafter"/>
</dbReference>
<evidence type="ECO:0000256" key="3">
    <source>
        <dbReference type="ARBA" id="ARBA00022801"/>
    </source>
</evidence>
<evidence type="ECO:0000256" key="2">
    <source>
        <dbReference type="ARBA" id="ARBA00022723"/>
    </source>
</evidence>
<accession>A0AAE3QLN9</accession>
<dbReference type="GO" id="GO:0046872">
    <property type="term" value="F:metal ion binding"/>
    <property type="evidence" value="ECO:0007669"/>
    <property type="project" value="UniProtKB-KW"/>
</dbReference>
<evidence type="ECO:0000256" key="5">
    <source>
        <dbReference type="ARBA" id="ARBA00023049"/>
    </source>
</evidence>
<keyword evidence="5 6" id="KW-0482">Metalloprotease</keyword>
<dbReference type="RefSeq" id="WP_313975207.1">
    <property type="nucleotide sequence ID" value="NZ_JASJOS010000001.1"/>
</dbReference>
<feature type="transmembrane region" description="Helical" evidence="7">
    <location>
        <begin position="7"/>
        <end position="25"/>
    </location>
</feature>
<reference evidence="9" key="1">
    <citation type="submission" date="2023-05" db="EMBL/GenBank/DDBJ databases">
        <authorList>
            <person name="Zhang X."/>
        </authorList>
    </citation>
    <scope>NUCLEOTIDE SEQUENCE</scope>
    <source>
        <strain evidence="9">YF14B1</strain>
    </source>
</reference>
<dbReference type="InterPro" id="IPR051156">
    <property type="entry name" value="Mito/Outer_Membr_Metalloprot"/>
</dbReference>
<keyword evidence="7" id="KW-0812">Transmembrane</keyword>
<organism evidence="9 10">
    <name type="scientific">Xanthocytophaga flava</name>
    <dbReference type="NCBI Taxonomy" id="3048013"/>
    <lineage>
        <taxon>Bacteria</taxon>
        <taxon>Pseudomonadati</taxon>
        <taxon>Bacteroidota</taxon>
        <taxon>Cytophagia</taxon>
        <taxon>Cytophagales</taxon>
        <taxon>Rhodocytophagaceae</taxon>
        <taxon>Xanthocytophaga</taxon>
    </lineage>
</organism>
<keyword evidence="7" id="KW-0472">Membrane</keyword>
<dbReference type="InterPro" id="IPR001915">
    <property type="entry name" value="Peptidase_M48"/>
</dbReference>
<dbReference type="Pfam" id="PF01435">
    <property type="entry name" value="Peptidase_M48"/>
    <property type="match status" value="1"/>
</dbReference>
<dbReference type="EC" id="3.4.24.-" evidence="9"/>